<evidence type="ECO:0000313" key="11">
    <source>
        <dbReference type="EMBL" id="NSL54447.1"/>
    </source>
</evidence>
<keyword evidence="12" id="KW-1185">Reference proteome</keyword>
<dbReference type="PANTHER" id="PTHR32089:SF119">
    <property type="entry name" value="METHYL-ACCEPTING CHEMOTAXIS PROTEIN CTPL"/>
    <property type="match status" value="1"/>
</dbReference>
<dbReference type="Proteomes" id="UP000778523">
    <property type="component" value="Unassembled WGS sequence"/>
</dbReference>
<dbReference type="PROSITE" id="PS50111">
    <property type="entry name" value="CHEMOTAXIS_TRANSDUC_2"/>
    <property type="match status" value="1"/>
</dbReference>
<sequence length="529" mass="55582">MRLMLAFGVVLALFGSAAMLAGLKGAEIRNGANLVQQQGLERSRMAASLLYEIMRFRIVSRDFLLKSDPAIGPKMLEGLDAIKTKLKPFAEGPEADIKEAAVAIQASLDVLQPSTTEIVRQASAGDREGALATMGKGGPAAGAMQAAADKLISTVETHAADVTESLVANARSSQLLLLIAFTLAAVAAVICALLVTRSITAPIQEMIGQAGRLAEGDLSVRSYSASKDEIGQLQSAFARMTAAMSEALGNIRGSTTQVDSAAHQLEDTARTVHNSIETQSESASAMAAALEEMSTSIDHITDISQQARQASTQARTKANAGSNDINRMVAQIDTVADSINQSSDTARALGQESERISSIVQVIKELADQTNLLALNAAIEAARAGEQGRGFAVVADEVRKLAERTTNSTQEIGAMVAAIQSGSSQMSQKLSETVSSVQQGLEMARNAGVVIHEIEREAQSVQQSIDEVSSALQEQSAASRDIAGRVEIVVRMVDENTAAAASMSQTSSDMKSLANALHGSVDRFKLASR</sequence>
<gene>
    <name evidence="11" type="ORF">HJ583_005380</name>
</gene>
<keyword evidence="4 8" id="KW-0472">Membrane</keyword>
<dbReference type="PRINTS" id="PR00260">
    <property type="entry name" value="CHEMTRNSDUCR"/>
</dbReference>
<feature type="domain" description="Methyl-accepting transducer" evidence="9">
    <location>
        <begin position="254"/>
        <end position="490"/>
    </location>
</feature>
<dbReference type="EMBL" id="JABCSC020000001">
    <property type="protein sequence ID" value="NSL54447.1"/>
    <property type="molecule type" value="Genomic_DNA"/>
</dbReference>
<accession>A0ABX2IHF7</accession>
<evidence type="ECO:0000256" key="1">
    <source>
        <dbReference type="ARBA" id="ARBA00004141"/>
    </source>
</evidence>
<feature type="domain" description="HAMP" evidence="10">
    <location>
        <begin position="197"/>
        <end position="249"/>
    </location>
</feature>
<evidence type="ECO:0000256" key="5">
    <source>
        <dbReference type="ARBA" id="ARBA00023224"/>
    </source>
</evidence>
<evidence type="ECO:0000256" key="6">
    <source>
        <dbReference type="ARBA" id="ARBA00029447"/>
    </source>
</evidence>
<evidence type="ECO:0000256" key="7">
    <source>
        <dbReference type="PROSITE-ProRule" id="PRU00284"/>
    </source>
</evidence>
<dbReference type="Gene3D" id="1.10.287.950">
    <property type="entry name" value="Methyl-accepting chemotaxis protein"/>
    <property type="match status" value="1"/>
</dbReference>
<evidence type="ECO:0000256" key="4">
    <source>
        <dbReference type="ARBA" id="ARBA00023136"/>
    </source>
</evidence>
<evidence type="ECO:0000256" key="2">
    <source>
        <dbReference type="ARBA" id="ARBA00022692"/>
    </source>
</evidence>
<keyword evidence="3 8" id="KW-1133">Transmembrane helix</keyword>
<organism evidence="11 12">
    <name type="scientific">Uliginosibacterium aquaticum</name>
    <dbReference type="NCBI Taxonomy" id="2731212"/>
    <lineage>
        <taxon>Bacteria</taxon>
        <taxon>Pseudomonadati</taxon>
        <taxon>Pseudomonadota</taxon>
        <taxon>Betaproteobacteria</taxon>
        <taxon>Rhodocyclales</taxon>
        <taxon>Zoogloeaceae</taxon>
        <taxon>Uliginosibacterium</taxon>
    </lineage>
</organism>
<dbReference type="InterPro" id="IPR004090">
    <property type="entry name" value="Chemotax_Me-accpt_rcpt"/>
</dbReference>
<feature type="transmembrane region" description="Helical" evidence="8">
    <location>
        <begin position="175"/>
        <end position="196"/>
    </location>
</feature>
<evidence type="ECO:0000313" key="12">
    <source>
        <dbReference type="Proteomes" id="UP000778523"/>
    </source>
</evidence>
<dbReference type="PROSITE" id="PS50885">
    <property type="entry name" value="HAMP"/>
    <property type="match status" value="1"/>
</dbReference>
<dbReference type="CDD" id="cd06225">
    <property type="entry name" value="HAMP"/>
    <property type="match status" value="1"/>
</dbReference>
<dbReference type="CDD" id="cd11386">
    <property type="entry name" value="MCP_signal"/>
    <property type="match status" value="1"/>
</dbReference>
<dbReference type="Pfam" id="PF00015">
    <property type="entry name" value="MCPsignal"/>
    <property type="match status" value="1"/>
</dbReference>
<comment type="similarity">
    <text evidence="6">Belongs to the methyl-accepting chemotaxis (MCP) protein family.</text>
</comment>
<dbReference type="SMART" id="SM00304">
    <property type="entry name" value="HAMP"/>
    <property type="match status" value="1"/>
</dbReference>
<comment type="subcellular location">
    <subcellularLocation>
        <location evidence="1">Membrane</location>
        <topology evidence="1">Multi-pass membrane protein</topology>
    </subcellularLocation>
</comment>
<dbReference type="SUPFAM" id="SSF58104">
    <property type="entry name" value="Methyl-accepting chemotaxis protein (MCP) signaling domain"/>
    <property type="match status" value="1"/>
</dbReference>
<dbReference type="RefSeq" id="WP_170020944.1">
    <property type="nucleotide sequence ID" value="NZ_JABCSC020000001.1"/>
</dbReference>
<dbReference type="InterPro" id="IPR004089">
    <property type="entry name" value="MCPsignal_dom"/>
</dbReference>
<dbReference type="InterPro" id="IPR003660">
    <property type="entry name" value="HAMP_dom"/>
</dbReference>
<protein>
    <submittedName>
        <fullName evidence="11">Methyl-accepting chemotaxis protein</fullName>
    </submittedName>
</protein>
<evidence type="ECO:0000259" key="10">
    <source>
        <dbReference type="PROSITE" id="PS50885"/>
    </source>
</evidence>
<comment type="caution">
    <text evidence="11">The sequence shown here is derived from an EMBL/GenBank/DDBJ whole genome shotgun (WGS) entry which is preliminary data.</text>
</comment>
<evidence type="ECO:0000259" key="9">
    <source>
        <dbReference type="PROSITE" id="PS50111"/>
    </source>
</evidence>
<dbReference type="SMART" id="SM00283">
    <property type="entry name" value="MA"/>
    <property type="match status" value="1"/>
</dbReference>
<proteinExistence type="inferred from homology"/>
<dbReference type="Pfam" id="PF00672">
    <property type="entry name" value="HAMP"/>
    <property type="match status" value="1"/>
</dbReference>
<name>A0ABX2IHF7_9RHOO</name>
<keyword evidence="5 7" id="KW-0807">Transducer</keyword>
<evidence type="ECO:0000256" key="3">
    <source>
        <dbReference type="ARBA" id="ARBA00022989"/>
    </source>
</evidence>
<evidence type="ECO:0000256" key="8">
    <source>
        <dbReference type="SAM" id="Phobius"/>
    </source>
</evidence>
<reference evidence="11 12" key="1">
    <citation type="submission" date="2020-06" db="EMBL/GenBank/DDBJ databases">
        <title>Draft genome of Uliginosibacterium sp. IMCC34675.</title>
        <authorList>
            <person name="Song J."/>
        </authorList>
    </citation>
    <scope>NUCLEOTIDE SEQUENCE [LARGE SCALE GENOMIC DNA]</scope>
    <source>
        <strain evidence="11 12">IMCC34675</strain>
    </source>
</reference>
<dbReference type="PANTHER" id="PTHR32089">
    <property type="entry name" value="METHYL-ACCEPTING CHEMOTAXIS PROTEIN MCPB"/>
    <property type="match status" value="1"/>
</dbReference>
<keyword evidence="2 8" id="KW-0812">Transmembrane</keyword>